<feature type="compositionally biased region" description="Basic residues" evidence="1">
    <location>
        <begin position="299"/>
        <end position="313"/>
    </location>
</feature>
<evidence type="ECO:0000313" key="4">
    <source>
        <dbReference type="Proteomes" id="UP000092716"/>
    </source>
</evidence>
<dbReference type="EMBL" id="CP016240">
    <property type="protein sequence ID" value="ANQ05968.1"/>
    <property type="molecule type" value="Genomic_DNA"/>
</dbReference>
<accession>A0A1B1DT51</accession>
<dbReference type="VEuPathDB" id="PlasmoDB:PCOAH_00003980"/>
<feature type="region of interest" description="Disordered" evidence="1">
    <location>
        <begin position="509"/>
        <end position="528"/>
    </location>
</feature>
<feature type="region of interest" description="Disordered" evidence="1">
    <location>
        <begin position="279"/>
        <end position="313"/>
    </location>
</feature>
<name>A0A1B1DT51_9APIC</name>
<feature type="region of interest" description="Disordered" evidence="1">
    <location>
        <begin position="551"/>
        <end position="580"/>
    </location>
</feature>
<gene>
    <name evidence="3" type="ORF">PCOAH_00003980</name>
</gene>
<protein>
    <submittedName>
        <fullName evidence="3">SICA antigen</fullName>
    </submittedName>
</protein>
<dbReference type="OrthoDB" id="6133115at2759"/>
<feature type="compositionally biased region" description="Low complexity" evidence="1">
    <location>
        <begin position="288"/>
        <end position="297"/>
    </location>
</feature>
<dbReference type="AlphaFoldDB" id="A0A1B1DT51"/>
<dbReference type="GeneID" id="30907118"/>
<evidence type="ECO:0000313" key="3">
    <source>
        <dbReference type="EMBL" id="ANQ05968.1"/>
    </source>
</evidence>
<dbReference type="InterPro" id="IPR024285">
    <property type="entry name" value="SICA_extracell_b"/>
</dbReference>
<dbReference type="Proteomes" id="UP000092716">
    <property type="component" value="Chromosome 2"/>
</dbReference>
<feature type="compositionally biased region" description="Basic and acidic residues" evidence="1">
    <location>
        <begin position="551"/>
        <end position="560"/>
    </location>
</feature>
<organism evidence="3 4">
    <name type="scientific">Plasmodium coatneyi</name>
    <dbReference type="NCBI Taxonomy" id="208452"/>
    <lineage>
        <taxon>Eukaryota</taxon>
        <taxon>Sar</taxon>
        <taxon>Alveolata</taxon>
        <taxon>Apicomplexa</taxon>
        <taxon>Aconoidasida</taxon>
        <taxon>Haemosporida</taxon>
        <taxon>Plasmodiidae</taxon>
        <taxon>Plasmodium</taxon>
    </lineage>
</organism>
<evidence type="ECO:0000256" key="1">
    <source>
        <dbReference type="SAM" id="MobiDB-lite"/>
    </source>
</evidence>
<reference evidence="4" key="1">
    <citation type="submission" date="2016-06" db="EMBL/GenBank/DDBJ databases">
        <title>First high quality genome sequence of Plasmodium coatneyi using continuous long reads from single molecule, real-time sequencing.</title>
        <authorList>
            <person name="Chien J.-T."/>
            <person name="Pakala S.B."/>
            <person name="Geraldo J.A."/>
            <person name="Lapp S.A."/>
            <person name="Barnwell J.W."/>
            <person name="Kissinger J.C."/>
            <person name="Galinski M.R."/>
            <person name="Humphrey J.C."/>
        </authorList>
    </citation>
    <scope>NUCLEOTIDE SEQUENCE [LARGE SCALE GENOMIC DNA]</scope>
    <source>
        <strain evidence="4">Hackeri</strain>
    </source>
</reference>
<proteinExistence type="predicted"/>
<keyword evidence="4" id="KW-1185">Reference proteome</keyword>
<dbReference type="Pfam" id="PF12878">
    <property type="entry name" value="SICA_beta"/>
    <property type="match status" value="1"/>
</dbReference>
<feature type="region of interest" description="Disordered" evidence="1">
    <location>
        <begin position="1"/>
        <end position="41"/>
    </location>
</feature>
<sequence>MAPRKSKLQQDHTEKVGDDGARSAEGGPNNETKRAPRRRRGFTVLTLKPGVPDVIVTHEPKVTCTDTDLQGRLKDVIDNWNKGRGKSNDWAAQIDIKKCILLKRRMNKGSDQVWKEIENRINPLSKDISENKSSMEETYCKKPNGQGTKWTEADRNACMLITAGLKHIYEIKEDTDKKGHEVRKNNRIFRATAACIILNELIRKLKDKAKSCTQIISIDKGINHAFSKSAEIKATACNGDPDCFECKQENYSNCKMGSNRIEEMLKEKIDKDEKIKEALGDIYPPSNPSSTSPNGTGYIKKKPEKWKGERGRRRNKYQPTIEGWFTRFSEGVTQEEKNNYKELGSMLALCEPPEDEEPKDGVDLSTNKEFCEIMVKNIILTTGVAEKYKNENGKTPCEKKVKNIPLCDLLKVWMWYMDWFCVPKEIIERAISVVNLVRGKLKGGLIKDHKYVECAYENALNIPYYTGQKDMRGEAQQILLTSVLYHKIGAKTHKKEWCTGGKKKYQLKGPEGLDRARHDQGGEGQINNGYSGLKDLQGILKEVEQALEQAQEKKVEKEELLEVSEQVTEETSHTEAETLK</sequence>
<evidence type="ECO:0000259" key="2">
    <source>
        <dbReference type="Pfam" id="PF12878"/>
    </source>
</evidence>
<feature type="domain" description="Schizont-infected cell agglutination extracellular beta" evidence="2">
    <location>
        <begin position="103"/>
        <end position="255"/>
    </location>
</feature>
<feature type="compositionally biased region" description="Basic and acidic residues" evidence="1">
    <location>
        <begin position="8"/>
        <end position="22"/>
    </location>
</feature>
<feature type="compositionally biased region" description="Basic and acidic residues" evidence="1">
    <location>
        <begin position="570"/>
        <end position="580"/>
    </location>
</feature>
<feature type="compositionally biased region" description="Basic and acidic residues" evidence="1">
    <location>
        <begin position="511"/>
        <end position="521"/>
    </location>
</feature>
<dbReference type="RefSeq" id="XP_019912663.1">
    <property type="nucleotide sequence ID" value="XM_020057213.1"/>
</dbReference>
<dbReference type="KEGG" id="pcot:PCOAH_00003980"/>